<evidence type="ECO:0000256" key="2">
    <source>
        <dbReference type="ARBA" id="ARBA00022676"/>
    </source>
</evidence>
<dbReference type="Gene3D" id="3.90.550.10">
    <property type="entry name" value="Spore Coat Polysaccharide Biosynthesis Protein SpsA, Chain A"/>
    <property type="match status" value="1"/>
</dbReference>
<dbReference type="AlphaFoldDB" id="A0A238KLI3"/>
<dbReference type="InterPro" id="IPR001173">
    <property type="entry name" value="Glyco_trans_2-like"/>
</dbReference>
<protein>
    <submittedName>
        <fullName evidence="5">N-acetylglucosaminyl-diphospho-decaprenol L-rhamnosyltransferase</fullName>
        <ecNumber evidence="5">2.4.1.289</ecNumber>
    </submittedName>
</protein>
<accession>A0A238KLI3</accession>
<organism evidence="5 6">
    <name type="scientific">Pelagimonas varians</name>
    <dbReference type="NCBI Taxonomy" id="696760"/>
    <lineage>
        <taxon>Bacteria</taxon>
        <taxon>Pseudomonadati</taxon>
        <taxon>Pseudomonadota</taxon>
        <taxon>Alphaproteobacteria</taxon>
        <taxon>Rhodobacterales</taxon>
        <taxon>Roseobacteraceae</taxon>
        <taxon>Pelagimonas</taxon>
    </lineage>
</organism>
<dbReference type="EMBL" id="FXYH01000008">
    <property type="protein sequence ID" value="SMX42886.1"/>
    <property type="molecule type" value="Genomic_DNA"/>
</dbReference>
<evidence type="ECO:0000313" key="6">
    <source>
        <dbReference type="Proteomes" id="UP000220836"/>
    </source>
</evidence>
<dbReference type="SUPFAM" id="SSF53448">
    <property type="entry name" value="Nucleotide-diphospho-sugar transferases"/>
    <property type="match status" value="1"/>
</dbReference>
<gene>
    <name evidence="5" type="primary">wbbL_1</name>
    <name evidence="5" type="ORF">PEV8663_02514</name>
</gene>
<dbReference type="EC" id="2.4.1.289" evidence="5"/>
<proteinExistence type="inferred from homology"/>
<evidence type="ECO:0000256" key="1">
    <source>
        <dbReference type="ARBA" id="ARBA00006739"/>
    </source>
</evidence>
<sequence length="339" mass="37528">MPKLLVVSLNFRTAEMTLRSVRSALAAMDGLEAELVLVDNDSGDGSFDVMQTELATADWAQGAPVRLIASAHNGGFGAGNNVGIRAGWSDGSKPDYVYLLNSDAFPAPDAIRELLTHLERHPEAGFAGSYIYGEDGTPHMTAFRFPSVWSELEGSIRFGPVSRLLRTKPVPMGLIEETQPVDWLAGASIMMRQSVLDDIGLFDEEFFLYFEETDLCLRAARAGHETHYVRSSHVEHIGSVSTGMKVWTRIPGFWLDSRWYYFSKNHGRGYAVMATVMHTVGGLFWRLRCFIQRKPPSDPPHFLRDLVFHDVQSMVRPLPAQRIAAAPISGPSAAEGLTE</sequence>
<dbReference type="Proteomes" id="UP000220836">
    <property type="component" value="Unassembled WGS sequence"/>
</dbReference>
<keyword evidence="3 5" id="KW-0808">Transferase</keyword>
<evidence type="ECO:0000259" key="4">
    <source>
        <dbReference type="Pfam" id="PF00535"/>
    </source>
</evidence>
<dbReference type="InterPro" id="IPR029044">
    <property type="entry name" value="Nucleotide-diphossugar_trans"/>
</dbReference>
<evidence type="ECO:0000256" key="3">
    <source>
        <dbReference type="ARBA" id="ARBA00022679"/>
    </source>
</evidence>
<comment type="similarity">
    <text evidence="1">Belongs to the glycosyltransferase 2 family.</text>
</comment>
<dbReference type="RefSeq" id="WP_097804997.1">
    <property type="nucleotide sequence ID" value="NZ_FXYH01000008.1"/>
</dbReference>
<evidence type="ECO:0000313" key="5">
    <source>
        <dbReference type="EMBL" id="SMX42886.1"/>
    </source>
</evidence>
<feature type="domain" description="Glycosyltransferase 2-like" evidence="4">
    <location>
        <begin position="14"/>
        <end position="151"/>
    </location>
</feature>
<dbReference type="Pfam" id="PF00535">
    <property type="entry name" value="Glycos_transf_2"/>
    <property type="match status" value="1"/>
</dbReference>
<dbReference type="PANTHER" id="PTHR43179:SF12">
    <property type="entry name" value="GALACTOFURANOSYLTRANSFERASE GLFT2"/>
    <property type="match status" value="1"/>
</dbReference>
<dbReference type="CDD" id="cd04186">
    <property type="entry name" value="GT_2_like_c"/>
    <property type="match status" value="1"/>
</dbReference>
<reference evidence="5 6" key="1">
    <citation type="submission" date="2017-05" db="EMBL/GenBank/DDBJ databases">
        <authorList>
            <person name="Song R."/>
            <person name="Chenine A.L."/>
            <person name="Ruprecht R.M."/>
        </authorList>
    </citation>
    <scope>NUCLEOTIDE SEQUENCE [LARGE SCALE GENOMIC DNA]</scope>
    <source>
        <strain evidence="5 6">CECT 8663</strain>
    </source>
</reference>
<dbReference type="GO" id="GO:0102096">
    <property type="term" value="F:decaprenyl-N-acetyl-alpha-D-glucosaminyl-pyrophosphate:dTDP-alpha-L-rhamnose rhamnosyltransferase activity"/>
    <property type="evidence" value="ECO:0007669"/>
    <property type="project" value="UniProtKB-EC"/>
</dbReference>
<name>A0A238KLI3_9RHOB</name>
<keyword evidence="6" id="KW-1185">Reference proteome</keyword>
<dbReference type="PANTHER" id="PTHR43179">
    <property type="entry name" value="RHAMNOSYLTRANSFERASE WBBL"/>
    <property type="match status" value="1"/>
</dbReference>
<keyword evidence="2 5" id="KW-0328">Glycosyltransferase</keyword>
<dbReference type="OrthoDB" id="9771846at2"/>